<protein>
    <submittedName>
        <fullName evidence="4">Pentatricopeptide repeat-containing protein at1g62670 mitochondrial</fullName>
    </submittedName>
</protein>
<accession>A0A830D784</accession>
<dbReference type="Pfam" id="PF12854">
    <property type="entry name" value="PPR_1"/>
    <property type="match status" value="1"/>
</dbReference>
<dbReference type="InterPro" id="IPR051114">
    <property type="entry name" value="Mito_RNA_Proc_CCM1"/>
</dbReference>
<keyword evidence="5" id="KW-1185">Reference proteome</keyword>
<feature type="repeat" description="PPR" evidence="3">
    <location>
        <begin position="46"/>
        <end position="80"/>
    </location>
</feature>
<dbReference type="InterPro" id="IPR002885">
    <property type="entry name" value="PPR_rpt"/>
</dbReference>
<sequence length="113" mass="12741">MFKEGLCELDVVTYGIVIDGLCKAGNVAVAIELLRVMEKRRSCKPDTHIYSMVIDGLCKDRMIDSALKLFDEMSEKDIVPNVVTYSALICGLCNLSRWGEVKMLLEKMIDYKS</sequence>
<evidence type="ECO:0000313" key="5">
    <source>
        <dbReference type="Proteomes" id="UP000653305"/>
    </source>
</evidence>
<gene>
    <name evidence="4" type="ORF">PHJA_002712000</name>
</gene>
<dbReference type="GO" id="GO:0007005">
    <property type="term" value="P:mitochondrion organization"/>
    <property type="evidence" value="ECO:0007669"/>
    <property type="project" value="TreeGrafter"/>
</dbReference>
<keyword evidence="2" id="KW-0677">Repeat</keyword>
<reference evidence="4" key="1">
    <citation type="submission" date="2020-07" db="EMBL/GenBank/DDBJ databases">
        <title>Ethylene signaling mediates host invasion by parasitic plants.</title>
        <authorList>
            <person name="Yoshida S."/>
        </authorList>
    </citation>
    <scope>NUCLEOTIDE SEQUENCE</scope>
    <source>
        <strain evidence="4">Okayama</strain>
    </source>
</reference>
<dbReference type="PROSITE" id="PS51375">
    <property type="entry name" value="PPR"/>
    <property type="match status" value="3"/>
</dbReference>
<evidence type="ECO:0000256" key="1">
    <source>
        <dbReference type="ARBA" id="ARBA00007626"/>
    </source>
</evidence>
<dbReference type="PANTHER" id="PTHR47934:SF6">
    <property type="entry name" value="MITOCHONDRIAL GROUP I INTRON SPLICING FACTOR CCM1-RELATED"/>
    <property type="match status" value="1"/>
</dbReference>
<organism evidence="4 5">
    <name type="scientific">Phtheirospermum japonicum</name>
    <dbReference type="NCBI Taxonomy" id="374723"/>
    <lineage>
        <taxon>Eukaryota</taxon>
        <taxon>Viridiplantae</taxon>
        <taxon>Streptophyta</taxon>
        <taxon>Embryophyta</taxon>
        <taxon>Tracheophyta</taxon>
        <taxon>Spermatophyta</taxon>
        <taxon>Magnoliopsida</taxon>
        <taxon>eudicotyledons</taxon>
        <taxon>Gunneridae</taxon>
        <taxon>Pentapetalae</taxon>
        <taxon>asterids</taxon>
        <taxon>lamiids</taxon>
        <taxon>Lamiales</taxon>
        <taxon>Orobanchaceae</taxon>
        <taxon>Orobanchaceae incertae sedis</taxon>
        <taxon>Phtheirospermum</taxon>
    </lineage>
</organism>
<dbReference type="Pfam" id="PF13041">
    <property type="entry name" value="PPR_2"/>
    <property type="match status" value="1"/>
</dbReference>
<name>A0A830D784_9LAMI</name>
<proteinExistence type="inferred from homology"/>
<feature type="repeat" description="PPR" evidence="3">
    <location>
        <begin position="81"/>
        <end position="113"/>
    </location>
</feature>
<dbReference type="GO" id="GO:0005739">
    <property type="term" value="C:mitochondrion"/>
    <property type="evidence" value="ECO:0007669"/>
    <property type="project" value="TreeGrafter"/>
</dbReference>
<evidence type="ECO:0000256" key="2">
    <source>
        <dbReference type="ARBA" id="ARBA00022737"/>
    </source>
</evidence>
<dbReference type="EMBL" id="BMAC01001109">
    <property type="protein sequence ID" value="GFQ05679.1"/>
    <property type="molecule type" value="Genomic_DNA"/>
</dbReference>
<dbReference type="Proteomes" id="UP000653305">
    <property type="component" value="Unassembled WGS sequence"/>
</dbReference>
<dbReference type="GO" id="GO:0003729">
    <property type="term" value="F:mRNA binding"/>
    <property type="evidence" value="ECO:0007669"/>
    <property type="project" value="TreeGrafter"/>
</dbReference>
<feature type="repeat" description="PPR" evidence="3">
    <location>
        <begin position="10"/>
        <end position="44"/>
    </location>
</feature>
<evidence type="ECO:0000313" key="4">
    <source>
        <dbReference type="EMBL" id="GFQ05679.1"/>
    </source>
</evidence>
<dbReference type="NCBIfam" id="TIGR00756">
    <property type="entry name" value="PPR"/>
    <property type="match status" value="3"/>
</dbReference>
<dbReference type="OrthoDB" id="185373at2759"/>
<dbReference type="Gene3D" id="1.25.40.10">
    <property type="entry name" value="Tetratricopeptide repeat domain"/>
    <property type="match status" value="1"/>
</dbReference>
<dbReference type="PANTHER" id="PTHR47934">
    <property type="entry name" value="PENTATRICOPEPTIDE REPEAT-CONTAINING PROTEIN PET309, MITOCHONDRIAL"/>
    <property type="match status" value="1"/>
</dbReference>
<dbReference type="GO" id="GO:0006396">
    <property type="term" value="P:RNA processing"/>
    <property type="evidence" value="ECO:0007669"/>
    <property type="project" value="TreeGrafter"/>
</dbReference>
<dbReference type="InterPro" id="IPR011990">
    <property type="entry name" value="TPR-like_helical_dom_sf"/>
</dbReference>
<comment type="caution">
    <text evidence="4">The sequence shown here is derived from an EMBL/GenBank/DDBJ whole genome shotgun (WGS) entry which is preliminary data.</text>
</comment>
<comment type="similarity">
    <text evidence="1">Belongs to the PPR family. P subfamily.</text>
</comment>
<evidence type="ECO:0000256" key="3">
    <source>
        <dbReference type="PROSITE-ProRule" id="PRU00708"/>
    </source>
</evidence>
<dbReference type="AlphaFoldDB" id="A0A830D784"/>